<dbReference type="CDD" id="cd02440">
    <property type="entry name" value="AdoMet_MTases"/>
    <property type="match status" value="1"/>
</dbReference>
<name>A0A0F9JZR4_9ZZZZ</name>
<keyword evidence="3" id="KW-0808">Transferase</keyword>
<dbReference type="Pfam" id="PF04471">
    <property type="entry name" value="Mrr_cat"/>
    <property type="match status" value="1"/>
</dbReference>
<dbReference type="GO" id="GO:0032259">
    <property type="term" value="P:methylation"/>
    <property type="evidence" value="ECO:0007669"/>
    <property type="project" value="UniProtKB-KW"/>
</dbReference>
<feature type="domain" description="DNA methylase N-4/N-6" evidence="4">
    <location>
        <begin position="31"/>
        <end position="321"/>
    </location>
</feature>
<keyword evidence="2" id="KW-0489">Methyltransferase</keyword>
<dbReference type="EMBL" id="LAZR01014917">
    <property type="protein sequence ID" value="KKM15393.1"/>
    <property type="molecule type" value="Genomic_DNA"/>
</dbReference>
<dbReference type="GO" id="GO:0004519">
    <property type="term" value="F:endonuclease activity"/>
    <property type="evidence" value="ECO:0007669"/>
    <property type="project" value="InterPro"/>
</dbReference>
<dbReference type="GO" id="GO:0009307">
    <property type="term" value="P:DNA restriction-modification system"/>
    <property type="evidence" value="ECO:0007669"/>
    <property type="project" value="InterPro"/>
</dbReference>
<accession>A0A0F9JZR4</accession>
<dbReference type="GO" id="GO:0003677">
    <property type="term" value="F:DNA binding"/>
    <property type="evidence" value="ECO:0007669"/>
    <property type="project" value="InterPro"/>
</dbReference>
<evidence type="ECO:0000256" key="3">
    <source>
        <dbReference type="ARBA" id="ARBA00022679"/>
    </source>
</evidence>
<comment type="caution">
    <text evidence="6">The sequence shown here is derived from an EMBL/GenBank/DDBJ whole genome shotgun (WGS) entry which is preliminary data.</text>
</comment>
<evidence type="ECO:0000259" key="5">
    <source>
        <dbReference type="Pfam" id="PF04471"/>
    </source>
</evidence>
<dbReference type="InterPro" id="IPR029063">
    <property type="entry name" value="SAM-dependent_MTases_sf"/>
</dbReference>
<evidence type="ECO:0000256" key="1">
    <source>
        <dbReference type="ARBA" id="ARBA00006594"/>
    </source>
</evidence>
<dbReference type="InterPro" id="IPR001091">
    <property type="entry name" value="RM_Methyltransferase"/>
</dbReference>
<dbReference type="Pfam" id="PF01555">
    <property type="entry name" value="N6_N4_Mtase"/>
    <property type="match status" value="1"/>
</dbReference>
<sequence>MKNNQFNKNLLICGDNLKALDDLKKQRIKADLIYLDPPFFSNRHYEVVWGDEAEVRSFKDRWAGGIHVYIEWMKERIKKMAEVLKDSGSFYLHCDPHASHHLKIMLDNVLGHQNFRSEIHWQRTSSHSDSKKWPNIHDTIFYYARERATWNPQYLAHSPEYVSKFYRYKDDRGVYRHDHIIRSASMGPRPNLAYEYKGYTPKWGWRMLRDKVEVLDNDNRIAWSKTGRPYLKRYLHEQKGTMVSSLWTDIPPVSPHATERLGYPTQKPEALLERIIKASTNKNDLILDPFCGCGTAMAVAHKLNRKWIGIDISPTAISLIEKRLDKLGAIKRKDFDSIGMPTTITELKALEPFEFQNWVINEMRAKQSKKLVADMGLNGYYDKTIFTEEAGIQVKQSEKVGRNVVDNFETALRRGKYKMGFIVAFSFTKGTHEETARVKGKGLDIKLIRVEDLLLGKIKI</sequence>
<dbReference type="InterPro" id="IPR002052">
    <property type="entry name" value="DNA_methylase_N6_adenine_CS"/>
</dbReference>
<dbReference type="PANTHER" id="PTHR13370:SF24">
    <property type="entry name" value="TYPE III RESTRICTION-MODIFICATION ENZYME STYLTI MOD SUBUNIT"/>
    <property type="match status" value="1"/>
</dbReference>
<comment type="similarity">
    <text evidence="1">Belongs to the N(4)/N(6)-methyltransferase family.</text>
</comment>
<dbReference type="PANTHER" id="PTHR13370">
    <property type="entry name" value="RNA METHYLASE-RELATED"/>
    <property type="match status" value="1"/>
</dbReference>
<evidence type="ECO:0000259" key="4">
    <source>
        <dbReference type="Pfam" id="PF01555"/>
    </source>
</evidence>
<evidence type="ECO:0008006" key="7">
    <source>
        <dbReference type="Google" id="ProtNLM"/>
    </source>
</evidence>
<dbReference type="AlphaFoldDB" id="A0A0F9JZR4"/>
<protein>
    <recommendedName>
        <fullName evidence="7">DNA methylase N-4/N-6 domain-containing protein</fullName>
    </recommendedName>
</protein>
<reference evidence="6" key="1">
    <citation type="journal article" date="2015" name="Nature">
        <title>Complex archaea that bridge the gap between prokaryotes and eukaryotes.</title>
        <authorList>
            <person name="Spang A."/>
            <person name="Saw J.H."/>
            <person name="Jorgensen S.L."/>
            <person name="Zaremba-Niedzwiedzka K."/>
            <person name="Martijn J."/>
            <person name="Lind A.E."/>
            <person name="van Eijk R."/>
            <person name="Schleper C."/>
            <person name="Guy L."/>
            <person name="Ettema T.J."/>
        </authorList>
    </citation>
    <scope>NUCLEOTIDE SEQUENCE</scope>
</reference>
<gene>
    <name evidence="6" type="ORF">LCGC14_1696500</name>
</gene>
<dbReference type="InterPro" id="IPR002941">
    <property type="entry name" value="DNA_methylase_N4/N6"/>
</dbReference>
<evidence type="ECO:0000313" key="6">
    <source>
        <dbReference type="EMBL" id="KKM15393.1"/>
    </source>
</evidence>
<proteinExistence type="inferred from homology"/>
<dbReference type="GO" id="GO:0008170">
    <property type="term" value="F:N-methyltransferase activity"/>
    <property type="evidence" value="ECO:0007669"/>
    <property type="project" value="InterPro"/>
</dbReference>
<dbReference type="PROSITE" id="PS00092">
    <property type="entry name" value="N6_MTASE"/>
    <property type="match status" value="1"/>
</dbReference>
<dbReference type="PRINTS" id="PR00508">
    <property type="entry name" value="S21N4MTFRASE"/>
</dbReference>
<dbReference type="SUPFAM" id="SSF53335">
    <property type="entry name" value="S-adenosyl-L-methionine-dependent methyltransferases"/>
    <property type="match status" value="1"/>
</dbReference>
<dbReference type="InterPro" id="IPR007560">
    <property type="entry name" value="Restrct_endonuc_IV_Mrr"/>
</dbReference>
<dbReference type="Gene3D" id="3.40.50.150">
    <property type="entry name" value="Vaccinia Virus protein VP39"/>
    <property type="match status" value="1"/>
</dbReference>
<feature type="domain" description="Restriction endonuclease type IV Mrr" evidence="5">
    <location>
        <begin position="348"/>
        <end position="453"/>
    </location>
</feature>
<dbReference type="GO" id="GO:0005737">
    <property type="term" value="C:cytoplasm"/>
    <property type="evidence" value="ECO:0007669"/>
    <property type="project" value="TreeGrafter"/>
</dbReference>
<organism evidence="6">
    <name type="scientific">marine sediment metagenome</name>
    <dbReference type="NCBI Taxonomy" id="412755"/>
    <lineage>
        <taxon>unclassified sequences</taxon>
        <taxon>metagenomes</taxon>
        <taxon>ecological metagenomes</taxon>
    </lineage>
</organism>
<evidence type="ECO:0000256" key="2">
    <source>
        <dbReference type="ARBA" id="ARBA00022603"/>
    </source>
</evidence>